<dbReference type="AlphaFoldDB" id="A0A4Z2ED88"/>
<proteinExistence type="predicted"/>
<organism evidence="2 3">
    <name type="scientific">Liparis tanakae</name>
    <name type="common">Tanaka's snailfish</name>
    <dbReference type="NCBI Taxonomy" id="230148"/>
    <lineage>
        <taxon>Eukaryota</taxon>
        <taxon>Metazoa</taxon>
        <taxon>Chordata</taxon>
        <taxon>Craniata</taxon>
        <taxon>Vertebrata</taxon>
        <taxon>Euteleostomi</taxon>
        <taxon>Actinopterygii</taxon>
        <taxon>Neopterygii</taxon>
        <taxon>Teleostei</taxon>
        <taxon>Neoteleostei</taxon>
        <taxon>Acanthomorphata</taxon>
        <taxon>Eupercaria</taxon>
        <taxon>Perciformes</taxon>
        <taxon>Cottioidei</taxon>
        <taxon>Cottales</taxon>
        <taxon>Liparidae</taxon>
        <taxon>Liparis</taxon>
    </lineage>
</organism>
<protein>
    <submittedName>
        <fullName evidence="2">Uncharacterized protein</fullName>
    </submittedName>
</protein>
<gene>
    <name evidence="2" type="ORF">EYF80_063053</name>
</gene>
<dbReference type="EMBL" id="SRLO01009448">
    <property type="protein sequence ID" value="TNN26809.1"/>
    <property type="molecule type" value="Genomic_DNA"/>
</dbReference>
<evidence type="ECO:0000313" key="2">
    <source>
        <dbReference type="EMBL" id="TNN26809.1"/>
    </source>
</evidence>
<accession>A0A4Z2ED88</accession>
<reference evidence="2 3" key="1">
    <citation type="submission" date="2019-03" db="EMBL/GenBank/DDBJ databases">
        <title>First draft genome of Liparis tanakae, snailfish: a comprehensive survey of snailfish specific genes.</title>
        <authorList>
            <person name="Kim W."/>
            <person name="Song I."/>
            <person name="Jeong J.-H."/>
            <person name="Kim D."/>
            <person name="Kim S."/>
            <person name="Ryu S."/>
            <person name="Song J.Y."/>
            <person name="Lee S.K."/>
        </authorList>
    </citation>
    <scope>NUCLEOTIDE SEQUENCE [LARGE SCALE GENOMIC DNA]</scope>
    <source>
        <tissue evidence="2">Muscle</tissue>
    </source>
</reference>
<dbReference type="Proteomes" id="UP000314294">
    <property type="component" value="Unassembled WGS sequence"/>
</dbReference>
<name>A0A4Z2ED88_9TELE</name>
<keyword evidence="3" id="KW-1185">Reference proteome</keyword>
<comment type="caution">
    <text evidence="2">The sequence shown here is derived from an EMBL/GenBank/DDBJ whole genome shotgun (WGS) entry which is preliminary data.</text>
</comment>
<evidence type="ECO:0000256" key="1">
    <source>
        <dbReference type="SAM" id="MobiDB-lite"/>
    </source>
</evidence>
<evidence type="ECO:0000313" key="3">
    <source>
        <dbReference type="Proteomes" id="UP000314294"/>
    </source>
</evidence>
<sequence length="131" mass="15401">MTCCFWHQTHELLGNGLRSLHRWRRRRREKLKHKNHFITSWSELEEQWTQAENKDGYVSSSGPESIHSHQDNRWNTKRPTGPEPGLNQTSPASCGRGTHGPRCVGGTVLWVKDLFLVVWQMRRKTKMQKQL</sequence>
<feature type="region of interest" description="Disordered" evidence="1">
    <location>
        <begin position="52"/>
        <end position="98"/>
    </location>
</feature>